<evidence type="ECO:0000313" key="1">
    <source>
        <dbReference type="EMBL" id="GBL93803.1"/>
    </source>
</evidence>
<dbReference type="AlphaFoldDB" id="A0A4Y2BPD5"/>
<sequence length="121" mass="13890">MEDEPDLVSLIRRILQEEVQQMMTRADKPVDSYSQSLDEIVQDEVEKALATVTVKPMESLQRSTDAATTRKSCVPVYCPPTWSRKTDLWRTADKSSVCFHCGCPGRIVHYCRERKAVFDSY</sequence>
<evidence type="ECO:0008006" key="3">
    <source>
        <dbReference type="Google" id="ProtNLM"/>
    </source>
</evidence>
<name>A0A4Y2BPD5_ARAVE</name>
<keyword evidence="2" id="KW-1185">Reference proteome</keyword>
<comment type="caution">
    <text evidence="1">The sequence shown here is derived from an EMBL/GenBank/DDBJ whole genome shotgun (WGS) entry which is preliminary data.</text>
</comment>
<proteinExistence type="predicted"/>
<reference evidence="1 2" key="1">
    <citation type="journal article" date="2019" name="Sci. Rep.">
        <title>Orb-weaving spider Araneus ventricosus genome elucidates the spidroin gene catalogue.</title>
        <authorList>
            <person name="Kono N."/>
            <person name="Nakamura H."/>
            <person name="Ohtoshi R."/>
            <person name="Moran D.A.P."/>
            <person name="Shinohara A."/>
            <person name="Yoshida Y."/>
            <person name="Fujiwara M."/>
            <person name="Mori M."/>
            <person name="Tomita M."/>
            <person name="Arakawa K."/>
        </authorList>
    </citation>
    <scope>NUCLEOTIDE SEQUENCE [LARGE SCALE GENOMIC DNA]</scope>
</reference>
<gene>
    <name evidence="1" type="ORF">AVEN_153581_1</name>
</gene>
<accession>A0A4Y2BPD5</accession>
<dbReference type="Proteomes" id="UP000499080">
    <property type="component" value="Unassembled WGS sequence"/>
</dbReference>
<protein>
    <recommendedName>
        <fullName evidence="3">CCHC-type domain-containing protein</fullName>
    </recommendedName>
</protein>
<dbReference type="EMBL" id="BGPR01000097">
    <property type="protein sequence ID" value="GBL93803.1"/>
    <property type="molecule type" value="Genomic_DNA"/>
</dbReference>
<dbReference type="OrthoDB" id="6431693at2759"/>
<evidence type="ECO:0000313" key="2">
    <source>
        <dbReference type="Proteomes" id="UP000499080"/>
    </source>
</evidence>
<organism evidence="1 2">
    <name type="scientific">Araneus ventricosus</name>
    <name type="common">Orbweaver spider</name>
    <name type="synonym">Epeira ventricosa</name>
    <dbReference type="NCBI Taxonomy" id="182803"/>
    <lineage>
        <taxon>Eukaryota</taxon>
        <taxon>Metazoa</taxon>
        <taxon>Ecdysozoa</taxon>
        <taxon>Arthropoda</taxon>
        <taxon>Chelicerata</taxon>
        <taxon>Arachnida</taxon>
        <taxon>Araneae</taxon>
        <taxon>Araneomorphae</taxon>
        <taxon>Entelegynae</taxon>
        <taxon>Araneoidea</taxon>
        <taxon>Araneidae</taxon>
        <taxon>Araneus</taxon>
    </lineage>
</organism>